<feature type="compositionally biased region" description="Basic and acidic residues" evidence="1">
    <location>
        <begin position="208"/>
        <end position="241"/>
    </location>
</feature>
<evidence type="ECO:0008006" key="4">
    <source>
        <dbReference type="Google" id="ProtNLM"/>
    </source>
</evidence>
<reference evidence="2 3" key="1">
    <citation type="submission" date="2021-02" db="EMBL/GenBank/DDBJ databases">
        <title>Genome Streptomyces sp. RHZ10.</title>
        <authorList>
            <person name="Besaury L."/>
        </authorList>
    </citation>
    <scope>NUCLEOTIDE SEQUENCE [LARGE SCALE GENOMIC DNA]</scope>
    <source>
        <strain evidence="2 3">RHZ10</strain>
    </source>
</reference>
<sequence>MVEAVRVLMLLMVGAGIWAAWRRSLFPGTWAHTFHTAYAEERALLTQARSELRAVDKDQRRAYSEADAKVGSVRGEYEQRVGKLKREVALLEDPGRGTERGRLGGLVLYEHAVLIFPEGRQLPLAGLQARVDRSERDLWLYIHPADDSPELVRLPHRRDPATAPDEIVEIFDEGQVRGFEMKINAAAAAEKRFRDGLPAQLAQAREELAEARKDTGPLKTAEQSRADVMDRNRTDPRRKEALANLTAERNAWQDLTGRRPPK</sequence>
<feature type="region of interest" description="Disordered" evidence="1">
    <location>
        <begin position="208"/>
        <end position="262"/>
    </location>
</feature>
<dbReference type="Proteomes" id="UP000712045">
    <property type="component" value="Unassembled WGS sequence"/>
</dbReference>
<comment type="caution">
    <text evidence="2">The sequence shown here is derived from an EMBL/GenBank/DDBJ whole genome shotgun (WGS) entry which is preliminary data.</text>
</comment>
<proteinExistence type="predicted"/>
<keyword evidence="3" id="KW-1185">Reference proteome</keyword>
<name>A0ABS2I3Y2_9ACTN</name>
<dbReference type="RefSeq" id="WP_205085715.1">
    <property type="nucleotide sequence ID" value="NZ_JAFEUF010000204.1"/>
</dbReference>
<accession>A0ABS2I3Y2</accession>
<evidence type="ECO:0000313" key="3">
    <source>
        <dbReference type="Proteomes" id="UP000712045"/>
    </source>
</evidence>
<protein>
    <recommendedName>
        <fullName evidence="4">Secreted protein</fullName>
    </recommendedName>
</protein>
<organism evidence="2 3">
    <name type="scientific">Streptomyces durocortorensis</name>
    <dbReference type="NCBI Taxonomy" id="2811104"/>
    <lineage>
        <taxon>Bacteria</taxon>
        <taxon>Bacillati</taxon>
        <taxon>Actinomycetota</taxon>
        <taxon>Actinomycetes</taxon>
        <taxon>Kitasatosporales</taxon>
        <taxon>Streptomycetaceae</taxon>
        <taxon>Streptomyces</taxon>
    </lineage>
</organism>
<gene>
    <name evidence="2" type="ORF">JS521_27795</name>
</gene>
<dbReference type="EMBL" id="JAFEUF010000204">
    <property type="protein sequence ID" value="MBM7057555.1"/>
    <property type="molecule type" value="Genomic_DNA"/>
</dbReference>
<evidence type="ECO:0000256" key="1">
    <source>
        <dbReference type="SAM" id="MobiDB-lite"/>
    </source>
</evidence>
<evidence type="ECO:0000313" key="2">
    <source>
        <dbReference type="EMBL" id="MBM7057555.1"/>
    </source>
</evidence>